<dbReference type="RefSeq" id="WP_126764796.1">
    <property type="nucleotide sequence ID" value="NZ_PIPJ01000001.1"/>
</dbReference>
<dbReference type="CDD" id="cd01949">
    <property type="entry name" value="GGDEF"/>
    <property type="match status" value="1"/>
</dbReference>
<organism evidence="7 8">
    <name type="scientific">Aliidiomarina iranensis</name>
    <dbReference type="NCBI Taxonomy" id="1434071"/>
    <lineage>
        <taxon>Bacteria</taxon>
        <taxon>Pseudomonadati</taxon>
        <taxon>Pseudomonadota</taxon>
        <taxon>Gammaproteobacteria</taxon>
        <taxon>Alteromonadales</taxon>
        <taxon>Idiomarinaceae</taxon>
        <taxon>Aliidiomarina</taxon>
    </lineage>
</organism>
<dbReference type="Gene3D" id="2.130.10.10">
    <property type="entry name" value="YVTN repeat-like/Quinoprotein amine dehydrogenase"/>
    <property type="match status" value="1"/>
</dbReference>
<feature type="domain" description="GGDEF" evidence="6">
    <location>
        <begin position="491"/>
        <end position="621"/>
    </location>
</feature>
<keyword evidence="5" id="KW-0812">Transmembrane</keyword>
<evidence type="ECO:0000256" key="2">
    <source>
        <dbReference type="ARBA" id="ARBA00012528"/>
    </source>
</evidence>
<evidence type="ECO:0000256" key="4">
    <source>
        <dbReference type="SAM" id="Coils"/>
    </source>
</evidence>
<dbReference type="NCBIfam" id="TIGR00254">
    <property type="entry name" value="GGDEF"/>
    <property type="match status" value="1"/>
</dbReference>
<dbReference type="SMART" id="SM00267">
    <property type="entry name" value="GGDEF"/>
    <property type="match status" value="1"/>
</dbReference>
<keyword evidence="5" id="KW-1133">Transmembrane helix</keyword>
<dbReference type="Pfam" id="PF07494">
    <property type="entry name" value="Reg_prop"/>
    <property type="match status" value="1"/>
</dbReference>
<name>A0A432W202_9GAMM</name>
<dbReference type="InterPro" id="IPR013783">
    <property type="entry name" value="Ig-like_fold"/>
</dbReference>
<dbReference type="SUPFAM" id="SSF55073">
    <property type="entry name" value="Nucleotide cyclase"/>
    <property type="match status" value="1"/>
</dbReference>
<dbReference type="PROSITE" id="PS50887">
    <property type="entry name" value="GGDEF"/>
    <property type="match status" value="1"/>
</dbReference>
<comment type="caution">
    <text evidence="7">The sequence shown here is derived from an EMBL/GenBank/DDBJ whole genome shotgun (WGS) entry which is preliminary data.</text>
</comment>
<evidence type="ECO:0000313" key="8">
    <source>
        <dbReference type="Proteomes" id="UP000288395"/>
    </source>
</evidence>
<dbReference type="PANTHER" id="PTHR45138:SF9">
    <property type="entry name" value="DIGUANYLATE CYCLASE DGCM-RELATED"/>
    <property type="match status" value="1"/>
</dbReference>
<dbReference type="InterPro" id="IPR015943">
    <property type="entry name" value="WD40/YVTN_repeat-like_dom_sf"/>
</dbReference>
<dbReference type="Gene3D" id="3.30.70.270">
    <property type="match status" value="1"/>
</dbReference>
<feature type="transmembrane region" description="Helical" evidence="5">
    <location>
        <begin position="418"/>
        <end position="436"/>
    </location>
</feature>
<protein>
    <recommendedName>
        <fullName evidence="2">diguanylate cyclase</fullName>
        <ecNumber evidence="2">2.7.7.65</ecNumber>
    </recommendedName>
</protein>
<keyword evidence="4" id="KW-0175">Coiled coil</keyword>
<feature type="coiled-coil region" evidence="4">
    <location>
        <begin position="436"/>
        <end position="463"/>
    </location>
</feature>
<gene>
    <name evidence="7" type="ORF">CWE08_00965</name>
</gene>
<reference evidence="8" key="1">
    <citation type="journal article" date="2018" name="Front. Microbiol.">
        <title>Genome-Based Analysis Reveals the Taxonomy and Diversity of the Family Idiomarinaceae.</title>
        <authorList>
            <person name="Liu Y."/>
            <person name="Lai Q."/>
            <person name="Shao Z."/>
        </authorList>
    </citation>
    <scope>NUCLEOTIDE SEQUENCE [LARGE SCALE GENOMIC DNA]</scope>
    <source>
        <strain evidence="8">GBPy7</strain>
    </source>
</reference>
<dbReference type="PANTHER" id="PTHR45138">
    <property type="entry name" value="REGULATORY COMPONENTS OF SENSORY TRANSDUCTION SYSTEM"/>
    <property type="match status" value="1"/>
</dbReference>
<dbReference type="AlphaFoldDB" id="A0A432W202"/>
<dbReference type="InterPro" id="IPR011110">
    <property type="entry name" value="Reg_prop"/>
</dbReference>
<evidence type="ECO:0000259" key="6">
    <source>
        <dbReference type="PROSITE" id="PS50887"/>
    </source>
</evidence>
<dbReference type="Proteomes" id="UP000288395">
    <property type="component" value="Unassembled WGS sequence"/>
</dbReference>
<dbReference type="Gene3D" id="2.60.40.10">
    <property type="entry name" value="Immunoglobulins"/>
    <property type="match status" value="1"/>
</dbReference>
<dbReference type="InterPro" id="IPR000160">
    <property type="entry name" value="GGDEF_dom"/>
</dbReference>
<dbReference type="FunFam" id="3.30.70.270:FF:000001">
    <property type="entry name" value="Diguanylate cyclase domain protein"/>
    <property type="match status" value="1"/>
</dbReference>
<dbReference type="SUPFAM" id="SSF101898">
    <property type="entry name" value="NHL repeat"/>
    <property type="match status" value="1"/>
</dbReference>
<dbReference type="InterPro" id="IPR011123">
    <property type="entry name" value="Y_Y_Y"/>
</dbReference>
<dbReference type="EMBL" id="PIPJ01000001">
    <property type="protein sequence ID" value="RUO23254.1"/>
    <property type="molecule type" value="Genomic_DNA"/>
</dbReference>
<keyword evidence="5" id="KW-0472">Membrane</keyword>
<evidence type="ECO:0000256" key="3">
    <source>
        <dbReference type="ARBA" id="ARBA00034247"/>
    </source>
</evidence>
<dbReference type="Pfam" id="PF00990">
    <property type="entry name" value="GGDEF"/>
    <property type="match status" value="1"/>
</dbReference>
<evidence type="ECO:0000256" key="5">
    <source>
        <dbReference type="SAM" id="Phobius"/>
    </source>
</evidence>
<dbReference type="InterPro" id="IPR050469">
    <property type="entry name" value="Diguanylate_Cyclase"/>
</dbReference>
<dbReference type="GO" id="GO:0052621">
    <property type="term" value="F:diguanylate cyclase activity"/>
    <property type="evidence" value="ECO:0007669"/>
    <property type="project" value="UniProtKB-EC"/>
</dbReference>
<evidence type="ECO:0000313" key="7">
    <source>
        <dbReference type="EMBL" id="RUO23254.1"/>
    </source>
</evidence>
<evidence type="ECO:0000256" key="1">
    <source>
        <dbReference type="ARBA" id="ARBA00001946"/>
    </source>
</evidence>
<dbReference type="EC" id="2.7.7.65" evidence="2"/>
<sequence>MANGELGIPAPEFTQISVLALAEDQENSHYYIGVHVEGLLQVIDDEITAKLSRAGDRVLGEVRSIVKLPNSDLLAVGTPIGLIIVEAKVGKLTHIRTISTADGLLNPIVTSLALDEQGHLWVASTSGISKVYIEGKNAEAVLDWRVEPLNLDHITQARNTFAVINHNERMWFATDRGVLVHTPTDCPANATTAAAAEYQIADAACWRWISRSDGLPFDKYFSLAFDFEGNLWLGSSRGVTRLSQGSLETWLGDASTTITSAHFVESDGMASSQINTGGPASAVDSEGHVWFASARGVVVVAPEEFGLHELTAPPPVIEQARSNMGAFAPNAELAADDDRVEFHYIGLGYRMAAHIEYQVRLRGFDDEWILRENLTVAEYTNLPPGDYVFSVRSRYPGGEWSASVDLPFSKVPYYYQTWWFWFMVMAAAAVFIWYRVRSLSKNQERLERLVEEKTAALEALAHEDALTGLPNRRAFDQRLQLEVKRSLRNGSKLSLAVLDLDHFKQINDQYLHESGDRVLQKLATVLTDSIREIDYVARWGGEEFAILFPGAGLEEAKLVCERIRLAIDYTDFTEINSGIHVTASIGVAEIGSDFDYQNLMVRADKALYEAKDSGRNAIRCG</sequence>
<comment type="cofactor">
    <cofactor evidence="1">
        <name>Mg(2+)</name>
        <dbReference type="ChEBI" id="CHEBI:18420"/>
    </cofactor>
</comment>
<proteinExistence type="predicted"/>
<dbReference type="Pfam" id="PF07495">
    <property type="entry name" value="Y_Y_Y"/>
    <property type="match status" value="1"/>
</dbReference>
<comment type="catalytic activity">
    <reaction evidence="3">
        <text>2 GTP = 3',3'-c-di-GMP + 2 diphosphate</text>
        <dbReference type="Rhea" id="RHEA:24898"/>
        <dbReference type="ChEBI" id="CHEBI:33019"/>
        <dbReference type="ChEBI" id="CHEBI:37565"/>
        <dbReference type="ChEBI" id="CHEBI:58805"/>
        <dbReference type="EC" id="2.7.7.65"/>
    </reaction>
</comment>
<accession>A0A432W202</accession>
<dbReference type="InterPro" id="IPR043128">
    <property type="entry name" value="Rev_trsase/Diguanyl_cyclase"/>
</dbReference>
<keyword evidence="8" id="KW-1185">Reference proteome</keyword>
<dbReference type="OrthoDB" id="9772100at2"/>
<dbReference type="InterPro" id="IPR029787">
    <property type="entry name" value="Nucleotide_cyclase"/>
</dbReference>